<dbReference type="STRING" id="54.SAMN02745121_04923"/>
<accession>A0A1I2C2K8</accession>
<dbReference type="Proteomes" id="UP000199400">
    <property type="component" value="Unassembled WGS sequence"/>
</dbReference>
<keyword evidence="2" id="KW-1185">Reference proteome</keyword>
<dbReference type="SUPFAM" id="SSF53474">
    <property type="entry name" value="alpha/beta-Hydrolases"/>
    <property type="match status" value="1"/>
</dbReference>
<evidence type="ECO:0000313" key="1">
    <source>
        <dbReference type="EMBL" id="SFE62398.1"/>
    </source>
</evidence>
<dbReference type="InterPro" id="IPR029058">
    <property type="entry name" value="AB_hydrolase_fold"/>
</dbReference>
<dbReference type="Pfam" id="PF00756">
    <property type="entry name" value="Esterase"/>
    <property type="match status" value="1"/>
</dbReference>
<dbReference type="InterPro" id="IPR050583">
    <property type="entry name" value="Mycobacterial_A85_antigen"/>
</dbReference>
<dbReference type="RefSeq" id="WP_211302442.1">
    <property type="nucleotide sequence ID" value="NZ_NETK01000001.1"/>
</dbReference>
<dbReference type="Gene3D" id="3.40.50.1820">
    <property type="entry name" value="alpha/beta hydrolase"/>
    <property type="match status" value="1"/>
</dbReference>
<sequence>MAMDKTRSTWYSSRLRQEVSFARWGSYGRPVLLFPTAGGDCEECERMLMIRALTPLIDAGRIKVYSPDSTAGKNWIRDDRSPQQKAWLQNQYDAFVAEELVPAIRADCRTPDIEIVTAGASIGALNAVASLTRHPDAFALAIGMSGTYNLTGWMNGVHTLDFHYFSPIHFLPTLPEGPQLARLRTRLAILAVGEGRWDRPGNSWEMASVLGRRGVPNRVDLWGQDHDHDWPTWREMLPKYLAEHS</sequence>
<dbReference type="EMBL" id="FOMX01000016">
    <property type="protein sequence ID" value="SFE62398.1"/>
    <property type="molecule type" value="Genomic_DNA"/>
</dbReference>
<protein>
    <submittedName>
        <fullName evidence="1">Esterase/lipase superfamily enzyme</fullName>
    </submittedName>
</protein>
<dbReference type="PANTHER" id="PTHR48098:SF3">
    <property type="entry name" value="IRON(III) ENTEROBACTIN ESTERASE"/>
    <property type="match status" value="1"/>
</dbReference>
<dbReference type="AlphaFoldDB" id="A0A1I2C2K8"/>
<evidence type="ECO:0000313" key="2">
    <source>
        <dbReference type="Proteomes" id="UP000199400"/>
    </source>
</evidence>
<proteinExistence type="predicted"/>
<reference evidence="2" key="1">
    <citation type="submission" date="2016-10" db="EMBL/GenBank/DDBJ databases">
        <authorList>
            <person name="Varghese N."/>
            <person name="Submissions S."/>
        </authorList>
    </citation>
    <scope>NUCLEOTIDE SEQUENCE [LARGE SCALE GENOMIC DNA]</scope>
    <source>
        <strain evidence="2">ATCC 25963</strain>
    </source>
</reference>
<name>A0A1I2C2K8_9BACT</name>
<gene>
    <name evidence="1" type="ORF">SAMN02745121_04923</name>
</gene>
<dbReference type="PANTHER" id="PTHR48098">
    <property type="entry name" value="ENTEROCHELIN ESTERASE-RELATED"/>
    <property type="match status" value="1"/>
</dbReference>
<dbReference type="InterPro" id="IPR000801">
    <property type="entry name" value="Esterase-like"/>
</dbReference>
<organism evidence="1 2">
    <name type="scientific">Nannocystis exedens</name>
    <dbReference type="NCBI Taxonomy" id="54"/>
    <lineage>
        <taxon>Bacteria</taxon>
        <taxon>Pseudomonadati</taxon>
        <taxon>Myxococcota</taxon>
        <taxon>Polyangia</taxon>
        <taxon>Nannocystales</taxon>
        <taxon>Nannocystaceae</taxon>
        <taxon>Nannocystis</taxon>
    </lineage>
</organism>